<evidence type="ECO:0000256" key="2">
    <source>
        <dbReference type="ARBA" id="ARBA00022771"/>
    </source>
</evidence>
<dbReference type="SMART" id="SM00249">
    <property type="entry name" value="PHD"/>
    <property type="match status" value="1"/>
</dbReference>
<dbReference type="GO" id="GO:0008270">
    <property type="term" value="F:zinc ion binding"/>
    <property type="evidence" value="ECO:0007669"/>
    <property type="project" value="UniProtKB-KW"/>
</dbReference>
<dbReference type="Pfam" id="PF00249">
    <property type="entry name" value="Myb_DNA-binding"/>
    <property type="match status" value="1"/>
</dbReference>
<dbReference type="InterPro" id="IPR013083">
    <property type="entry name" value="Znf_RING/FYVE/PHD"/>
</dbReference>
<evidence type="ECO:0000259" key="6">
    <source>
        <dbReference type="PROSITE" id="PS50090"/>
    </source>
</evidence>
<dbReference type="InterPro" id="IPR011011">
    <property type="entry name" value="Znf_FYVE_PHD"/>
</dbReference>
<dbReference type="PANTHER" id="PTHR47863">
    <property type="entry name" value="RING/FYVE/PHD ZINC FINGER SUPERFAMILY PROTEIN"/>
    <property type="match status" value="1"/>
</dbReference>
<keyword evidence="8" id="KW-1185">Reference proteome</keyword>
<feature type="coiled-coil region" evidence="4">
    <location>
        <begin position="384"/>
        <end position="411"/>
    </location>
</feature>
<comment type="caution">
    <text evidence="7">The sequence shown here is derived from an EMBL/GenBank/DDBJ whole genome shotgun (WGS) entry which is preliminary data.</text>
</comment>
<accession>A0AA41V2I3</accession>
<dbReference type="PROSITE" id="PS50090">
    <property type="entry name" value="MYB_LIKE"/>
    <property type="match status" value="1"/>
</dbReference>
<feature type="compositionally biased region" description="Basic and acidic residues" evidence="5">
    <location>
        <begin position="140"/>
        <end position="156"/>
    </location>
</feature>
<protein>
    <recommendedName>
        <fullName evidence="6">Myb-like domain-containing protein</fullName>
    </recommendedName>
</protein>
<dbReference type="Gene3D" id="1.10.10.60">
    <property type="entry name" value="Homeodomain-like"/>
    <property type="match status" value="1"/>
</dbReference>
<proteinExistence type="predicted"/>
<organism evidence="7 8">
    <name type="scientific">Papaver nudicaule</name>
    <name type="common">Iceland poppy</name>
    <dbReference type="NCBI Taxonomy" id="74823"/>
    <lineage>
        <taxon>Eukaryota</taxon>
        <taxon>Viridiplantae</taxon>
        <taxon>Streptophyta</taxon>
        <taxon>Embryophyta</taxon>
        <taxon>Tracheophyta</taxon>
        <taxon>Spermatophyta</taxon>
        <taxon>Magnoliopsida</taxon>
        <taxon>Ranunculales</taxon>
        <taxon>Papaveraceae</taxon>
        <taxon>Papaveroideae</taxon>
        <taxon>Papaver</taxon>
    </lineage>
</organism>
<feature type="region of interest" description="Disordered" evidence="5">
    <location>
        <begin position="538"/>
        <end position="567"/>
    </location>
</feature>
<dbReference type="Proteomes" id="UP001177140">
    <property type="component" value="Unassembled WGS sequence"/>
</dbReference>
<evidence type="ECO:0000256" key="4">
    <source>
        <dbReference type="SAM" id="Coils"/>
    </source>
</evidence>
<feature type="compositionally biased region" description="Basic and acidic residues" evidence="5">
    <location>
        <begin position="431"/>
        <end position="440"/>
    </location>
</feature>
<evidence type="ECO:0000256" key="3">
    <source>
        <dbReference type="ARBA" id="ARBA00022833"/>
    </source>
</evidence>
<keyword evidence="4" id="KW-0175">Coiled coil</keyword>
<sequence>MTKKIRPGRRKSRVSKMPAISCSNLAGSLSLMAKMKYKHDGKDSDPYSNYEEFVDSHSDSDHLSIAAERFKLHKENTLKADQGPEPVDSAMADKGKAEVENDESEDVSKDDSKGEFIDACNDEIEVECEDVADASIGVTEVDKNESKDVSNDESKDASVNVVGTSIGITEADKDEIEDTSEDKSKDASKDELKGVSKDAFKDESKNEGKDASKEGTDASICITEADKDEIENTSEDKSKDASKDEPKGVSKDASKDESKNQGKDASKEGTDASICISEVDNTDNDDGNNSEDSNDNDAVGPSTGCKTRKRCREYSDNEKEDSLLSFSLDMENWTEQGLCIKCKKGDQVLTCSANGCWVAVHTSCLYVTPNFDDNGYFYCPLCSYKRVLSELEQVKKEKSTAKEKVRIAKRLCSLFIGSSTEEDLTVHEKELNRSRTDADRTCSGSNSGSGQIGSDKAIFVGLENDEQEAVVTTGGADGNLRVGTCMESEKNVVLHTIGREVTQHIGCPRRNSMEDQHKDIPVVIAFDNPSTRRKETETEMVDKHQNSKECEQENPVEANVESSYRNSSCTEPVTIGHVEQITHKDLPVLGEFSSPLKQSEEIENEMVENHQHPRESEGQMQVETDLDLSERNRPCREAETSKNVHLVKTSSACLHKGKEIDKEMYSTRLRKGKEIEKDIVEEHGHPKDREGEMQVETDSELSEGDSTCREAEASIQIEQVAQNTLLQANKVDLVGTSSPYQRKGYETSKRTKSLAMRRAKKLPKPKRNPLSWSVEEEEMLKKGVEKFSREAKKNMPWRSILEFGSSVFHTTRTPEDLKDKWRTMTKGRRHR</sequence>
<gene>
    <name evidence="7" type="ORF">MKW94_011024</name>
</gene>
<dbReference type="PANTHER" id="PTHR47863:SF4">
    <property type="entry name" value="RING_FYVE_PHD ZINC FINGER SUPERFAMILY PROTEIN"/>
    <property type="match status" value="1"/>
</dbReference>
<feature type="region of interest" description="Disordered" evidence="5">
    <location>
        <begin position="431"/>
        <end position="450"/>
    </location>
</feature>
<evidence type="ECO:0000256" key="5">
    <source>
        <dbReference type="SAM" id="MobiDB-lite"/>
    </source>
</evidence>
<feature type="compositionally biased region" description="Acidic residues" evidence="5">
    <location>
        <begin position="280"/>
        <end position="295"/>
    </location>
</feature>
<dbReference type="SMART" id="SM00717">
    <property type="entry name" value="SANT"/>
    <property type="match status" value="1"/>
</dbReference>
<dbReference type="SUPFAM" id="SSF46689">
    <property type="entry name" value="Homeodomain-like"/>
    <property type="match status" value="1"/>
</dbReference>
<feature type="compositionally biased region" description="Basic and acidic residues" evidence="5">
    <location>
        <begin position="181"/>
        <end position="216"/>
    </location>
</feature>
<feature type="compositionally biased region" description="Basic and acidic residues" evidence="5">
    <location>
        <begin position="538"/>
        <end position="551"/>
    </location>
</feature>
<keyword evidence="3" id="KW-0862">Zinc</keyword>
<dbReference type="CDD" id="cd11660">
    <property type="entry name" value="SANT_TRF"/>
    <property type="match status" value="1"/>
</dbReference>
<reference evidence="7" key="1">
    <citation type="submission" date="2022-03" db="EMBL/GenBank/DDBJ databases">
        <title>A functionally conserved STORR gene fusion in Papaver species that diverged 16.8 million years ago.</title>
        <authorList>
            <person name="Catania T."/>
        </authorList>
    </citation>
    <scope>NUCLEOTIDE SEQUENCE</scope>
    <source>
        <strain evidence="7">S-191538</strain>
    </source>
</reference>
<feature type="compositionally biased region" description="Basic and acidic residues" evidence="5">
    <location>
        <begin position="106"/>
        <end position="115"/>
    </location>
</feature>
<dbReference type="AlphaFoldDB" id="A0AA41V2I3"/>
<feature type="region of interest" description="Disordered" evidence="5">
    <location>
        <begin position="131"/>
        <end position="308"/>
    </location>
</feature>
<dbReference type="InterPro" id="IPR009057">
    <property type="entry name" value="Homeodomain-like_sf"/>
</dbReference>
<dbReference type="EMBL" id="JAJJMA010011951">
    <property type="protein sequence ID" value="MCL7022518.1"/>
    <property type="molecule type" value="Genomic_DNA"/>
</dbReference>
<feature type="region of interest" description="Disordered" evidence="5">
    <location>
        <begin position="75"/>
        <end position="115"/>
    </location>
</feature>
<dbReference type="SUPFAM" id="SSF57903">
    <property type="entry name" value="FYVE/PHD zinc finger"/>
    <property type="match status" value="1"/>
</dbReference>
<name>A0AA41V2I3_PAPNU</name>
<feature type="compositionally biased region" description="Basic and acidic residues" evidence="5">
    <location>
        <begin position="234"/>
        <end position="270"/>
    </location>
</feature>
<evidence type="ECO:0000313" key="8">
    <source>
        <dbReference type="Proteomes" id="UP001177140"/>
    </source>
</evidence>
<dbReference type="InterPro" id="IPR001005">
    <property type="entry name" value="SANT/Myb"/>
</dbReference>
<dbReference type="InterPro" id="IPR001965">
    <property type="entry name" value="Znf_PHD"/>
</dbReference>
<keyword evidence="2" id="KW-0863">Zinc-finger</keyword>
<feature type="domain" description="Myb-like" evidence="6">
    <location>
        <begin position="764"/>
        <end position="825"/>
    </location>
</feature>
<evidence type="ECO:0000256" key="1">
    <source>
        <dbReference type="ARBA" id="ARBA00022723"/>
    </source>
</evidence>
<evidence type="ECO:0000313" key="7">
    <source>
        <dbReference type="EMBL" id="MCL7022518.1"/>
    </source>
</evidence>
<dbReference type="Gene3D" id="3.30.40.10">
    <property type="entry name" value="Zinc/RING finger domain, C3HC4 (zinc finger)"/>
    <property type="match status" value="1"/>
</dbReference>
<keyword evidence="1" id="KW-0479">Metal-binding</keyword>